<keyword evidence="1" id="KW-1133">Transmembrane helix</keyword>
<evidence type="ECO:0000256" key="1">
    <source>
        <dbReference type="SAM" id="Phobius"/>
    </source>
</evidence>
<name>A0A5B8Y0V4_9DELT</name>
<reference evidence="2 3" key="1">
    <citation type="submission" date="2019-08" db="EMBL/GenBank/DDBJ databases">
        <authorList>
            <person name="Liang Q."/>
        </authorList>
    </citation>
    <scope>NUCLEOTIDE SEQUENCE [LARGE SCALE GENOMIC DNA]</scope>
    <source>
        <strain evidence="2 3">V1718</strain>
    </source>
</reference>
<keyword evidence="3" id="KW-1185">Reference proteome</keyword>
<dbReference type="OrthoDB" id="502626at2"/>
<evidence type="ECO:0000313" key="3">
    <source>
        <dbReference type="Proteomes" id="UP000321595"/>
    </source>
</evidence>
<accession>A0A5B8Y0V4</accession>
<dbReference type="Proteomes" id="UP000321595">
    <property type="component" value="Chromosome"/>
</dbReference>
<keyword evidence="1" id="KW-0812">Transmembrane</keyword>
<keyword evidence="1" id="KW-0472">Membrane</keyword>
<dbReference type="KEGG" id="bbae:FRD01_22600"/>
<feature type="transmembrane region" description="Helical" evidence="1">
    <location>
        <begin position="87"/>
        <end position="109"/>
    </location>
</feature>
<dbReference type="RefSeq" id="WP_146963245.1">
    <property type="nucleotide sequence ID" value="NZ_CP042467.1"/>
</dbReference>
<organism evidence="2 3">
    <name type="scientific">Microvenator marinus</name>
    <dbReference type="NCBI Taxonomy" id="2600177"/>
    <lineage>
        <taxon>Bacteria</taxon>
        <taxon>Deltaproteobacteria</taxon>
        <taxon>Bradymonadales</taxon>
        <taxon>Microvenatoraceae</taxon>
        <taxon>Microvenator</taxon>
    </lineage>
</organism>
<proteinExistence type="predicted"/>
<gene>
    <name evidence="2" type="ORF">FRD01_22600</name>
</gene>
<dbReference type="EMBL" id="CP042467">
    <property type="protein sequence ID" value="QED29973.1"/>
    <property type="molecule type" value="Genomic_DNA"/>
</dbReference>
<evidence type="ECO:0000313" key="2">
    <source>
        <dbReference type="EMBL" id="QED29973.1"/>
    </source>
</evidence>
<sequence length="467" mass="50929">MLPGVGPKLWLGGVAADYVVELAKGGGWGTRHLASGKFLPHVVAAGTKMAMGGAAPLQGLLSASNLAVGLKTLSVATKSLAVAKAGLVVGSLGLGVGLIGLGVGVATLWKVHQMQKHTKRELGEIKTSIANLENVVLAQGIETGYRLDRIEDLVYASTQQLSDLINYNSALLGVIIEQQGQLAGAIEELSKQVEIGVERILDAIANQTVRQEALDLETQLRKVYTYYEAVTNRIAIGDEAVESDLRGIVRESIELQAWLATRINTLEKGNPQRLPYFIGQVMALRQEIDARTILNEAPEAKHSTLMELRTQIADEIRALSDGPFLQVTFGNAELIAHYVYLRRSLSENLVTYVEIVDADGSTRMEPFIAEQLLHWDDGMNSLREKLSDFSLSGSNSLESEYKFPSLRSQAAWNELSGTTIGRMTVSAQAVEQVFGTKSLDQEKFETVLDFLSKEDWNSRIEAEVSYA</sequence>
<dbReference type="AlphaFoldDB" id="A0A5B8Y0V4"/>
<protein>
    <submittedName>
        <fullName evidence="2">Uncharacterized protein</fullName>
    </submittedName>
</protein>